<reference evidence="6" key="1">
    <citation type="submission" date="2021-01" db="EMBL/GenBank/DDBJ databases">
        <authorList>
            <person name="Corre E."/>
            <person name="Pelletier E."/>
            <person name="Niang G."/>
            <person name="Scheremetjew M."/>
            <person name="Finn R."/>
            <person name="Kale V."/>
            <person name="Holt S."/>
            <person name="Cochrane G."/>
            <person name="Meng A."/>
            <person name="Brown T."/>
            <person name="Cohen L."/>
        </authorList>
    </citation>
    <scope>NUCLEOTIDE SEQUENCE</scope>
    <source>
        <strain evidence="6">CCMP3303</strain>
    </source>
</reference>
<name>A0A7S0AU20_9STRA</name>
<dbReference type="PANTHER" id="PTHR31906">
    <property type="entry name" value="PLASTID-LIPID-ASSOCIATED PROTEIN 4, CHLOROPLASTIC-RELATED"/>
    <property type="match status" value="1"/>
</dbReference>
<organism evidence="6">
    <name type="scientific">Minutocellus polymorphus</name>
    <dbReference type="NCBI Taxonomy" id="265543"/>
    <lineage>
        <taxon>Eukaryota</taxon>
        <taxon>Sar</taxon>
        <taxon>Stramenopiles</taxon>
        <taxon>Ochrophyta</taxon>
        <taxon>Bacillariophyta</taxon>
        <taxon>Mediophyceae</taxon>
        <taxon>Cymatosirophycidae</taxon>
        <taxon>Cymatosirales</taxon>
        <taxon>Cymatosiraceae</taxon>
        <taxon>Minutocellus</taxon>
    </lineage>
</organism>
<evidence type="ECO:0000313" key="6">
    <source>
        <dbReference type="EMBL" id="CAD8374177.1"/>
    </source>
</evidence>
<dbReference type="InterPro" id="IPR039633">
    <property type="entry name" value="PAP"/>
</dbReference>
<keyword evidence="2" id="KW-0934">Plastid</keyword>
<evidence type="ECO:0000256" key="3">
    <source>
        <dbReference type="SAM" id="MobiDB-lite"/>
    </source>
</evidence>
<feature type="domain" description="Plastid lipid-associated protein/fibrillin conserved" evidence="5">
    <location>
        <begin position="195"/>
        <end position="292"/>
    </location>
</feature>
<accession>A0A7S0AU20</accession>
<protein>
    <recommendedName>
        <fullName evidence="5">Plastid lipid-associated protein/fibrillin conserved domain-containing protein</fullName>
    </recommendedName>
</protein>
<proteinExistence type="predicted"/>
<sequence>MRGKMRIMHSFAPAVALLLGPVLAPASFVDGFISPHRHFRSRQSTSFLSATPTSQVATDVDAIKAKSKLFDLLDDVPSNAPTPRGLTDAVLAAVSVLERQCPTLDDDVLSELAGNWELLWTAQDKSSTESQRGVFSFINPLENQSYSNNPNRSGGRANPILPREIQDRLESVGILDPSGGGDGSDGESAPPVRSSQAIDRKKSKVRNVVSVELRRPLPVKGALIVDVAFKPNRTDKRRIDVKFDSVKLQVKNSPVDITFPLGIIGPTGWLRTGYIDDDMRITRGHKGSVFILTRTAKRKQ</sequence>
<dbReference type="AlphaFoldDB" id="A0A7S0AU20"/>
<evidence type="ECO:0000256" key="4">
    <source>
        <dbReference type="SAM" id="SignalP"/>
    </source>
</evidence>
<dbReference type="InterPro" id="IPR006843">
    <property type="entry name" value="PAP/fibrillin_dom"/>
</dbReference>
<dbReference type="GO" id="GO:0009536">
    <property type="term" value="C:plastid"/>
    <property type="evidence" value="ECO:0007669"/>
    <property type="project" value="UniProtKB-SubCell"/>
</dbReference>
<comment type="subcellular location">
    <subcellularLocation>
        <location evidence="1">Plastid</location>
    </subcellularLocation>
</comment>
<gene>
    <name evidence="6" type="ORF">MPOL1434_LOCUS7850</name>
</gene>
<evidence type="ECO:0000256" key="1">
    <source>
        <dbReference type="ARBA" id="ARBA00004474"/>
    </source>
</evidence>
<feature type="region of interest" description="Disordered" evidence="3">
    <location>
        <begin position="173"/>
        <end position="201"/>
    </location>
</feature>
<dbReference type="EMBL" id="HBEJ01013347">
    <property type="protein sequence ID" value="CAD8374177.1"/>
    <property type="molecule type" value="Transcribed_RNA"/>
</dbReference>
<dbReference type="Pfam" id="PF04755">
    <property type="entry name" value="PAP_fibrillin"/>
    <property type="match status" value="1"/>
</dbReference>
<feature type="chain" id="PRO_5030790141" description="Plastid lipid-associated protein/fibrillin conserved domain-containing protein" evidence="4">
    <location>
        <begin position="27"/>
        <end position="300"/>
    </location>
</feature>
<keyword evidence="4" id="KW-0732">Signal</keyword>
<evidence type="ECO:0000256" key="2">
    <source>
        <dbReference type="ARBA" id="ARBA00022640"/>
    </source>
</evidence>
<evidence type="ECO:0000259" key="5">
    <source>
        <dbReference type="Pfam" id="PF04755"/>
    </source>
</evidence>
<feature type="signal peptide" evidence="4">
    <location>
        <begin position="1"/>
        <end position="26"/>
    </location>
</feature>